<name>A0ABT1NFZ0_9FIRM</name>
<dbReference type="InterPro" id="IPR042070">
    <property type="entry name" value="PucR_C-HTH_sf"/>
</dbReference>
<proteinExistence type="inferred from homology"/>
<dbReference type="Proteomes" id="UP001651880">
    <property type="component" value="Unassembled WGS sequence"/>
</dbReference>
<sequence>MLNERGMTIEELMKHEIMKDAVVAAGEGGISKVITGANIMEVPDILEWVKPGELLITTAYSIKDDKKAQKDLIPRLNSKGLTGLAIKTKRYLEKIPEIMAEEANRLGFPIIELPYDLSFSDLMNSILLEIYNKQADVLMRMDEIHQKITDVVLSGGGLREIGTTLHCITKNPIVIKDNIFSKSVPVAPEEEKLILEKEIKGVMKAENAYTDLCLDISAEEPCKKLKDRVDGREICRCIFPIIAGKRLYGEIHIWELDKKITAVDVRAIQYACTVVALELMKQMTIFEVESRHKNEFLEGLLSSDENIRSSSVNKADIFGLDSDYQYAVFLIYIDDLESYFYDSPGENGTKFKNKLIKTIEAAVKLSDIKILSGCKGNTLTIVLAFRDIDESKCIKDVSIDMARRIIGALKQNYNYISPYTGIGRCYGKLNDLWKSLEESRKALSFARIFNNDNIIHYDNLGIFRLLCMEHQESEIRRFYKENVEPLCEYDEQKDGELIRTLKMYFECSGNLKKVSEKMYIHYNTILYRIQKIQQITKLDLANSNDRLNLEVSLKIMSIINDAAFSSQENDV</sequence>
<dbReference type="Pfam" id="PF13556">
    <property type="entry name" value="HTH_30"/>
    <property type="match status" value="1"/>
</dbReference>
<feature type="domain" description="Purine catabolism PurC-like" evidence="2">
    <location>
        <begin position="11"/>
        <end position="130"/>
    </location>
</feature>
<evidence type="ECO:0000259" key="4">
    <source>
        <dbReference type="Pfam" id="PF17853"/>
    </source>
</evidence>
<evidence type="ECO:0000259" key="2">
    <source>
        <dbReference type="Pfam" id="PF07905"/>
    </source>
</evidence>
<dbReference type="PANTHER" id="PTHR33744">
    <property type="entry name" value="CARBOHYDRATE DIACID REGULATOR"/>
    <property type="match status" value="1"/>
</dbReference>
<feature type="domain" description="PucR C-terminal helix-turn-helix" evidence="3">
    <location>
        <begin position="497"/>
        <end position="555"/>
    </location>
</feature>
<feature type="domain" description="CdaR GGDEF-like" evidence="4">
    <location>
        <begin position="312"/>
        <end position="444"/>
    </location>
</feature>
<dbReference type="PANTHER" id="PTHR33744:SF1">
    <property type="entry name" value="DNA-BINDING TRANSCRIPTIONAL ACTIVATOR ADER"/>
    <property type="match status" value="1"/>
</dbReference>
<dbReference type="RefSeq" id="WP_255226585.1">
    <property type="nucleotide sequence ID" value="NZ_JAJEKE010000003.1"/>
</dbReference>
<evidence type="ECO:0000256" key="1">
    <source>
        <dbReference type="ARBA" id="ARBA00006754"/>
    </source>
</evidence>
<reference evidence="5 6" key="1">
    <citation type="submission" date="2021-10" db="EMBL/GenBank/DDBJ databases">
        <title>Lutispora strain m25 sp. nov., a thermophilic, non-spore-forming bacterium isolated from a lab-scale methanogenic bioreactor digesting anaerobic sludge.</title>
        <authorList>
            <person name="El Houari A."/>
            <person name="Mcdonald J."/>
        </authorList>
    </citation>
    <scope>NUCLEOTIDE SEQUENCE [LARGE SCALE GENOMIC DNA]</scope>
    <source>
        <strain evidence="6">m25</strain>
    </source>
</reference>
<organism evidence="5 6">
    <name type="scientific">Lutispora saccharofermentans</name>
    <dbReference type="NCBI Taxonomy" id="3024236"/>
    <lineage>
        <taxon>Bacteria</taxon>
        <taxon>Bacillati</taxon>
        <taxon>Bacillota</taxon>
        <taxon>Clostridia</taxon>
        <taxon>Lutisporales</taxon>
        <taxon>Lutisporaceae</taxon>
        <taxon>Lutispora</taxon>
    </lineage>
</organism>
<comment type="caution">
    <text evidence="5">The sequence shown here is derived from an EMBL/GenBank/DDBJ whole genome shotgun (WGS) entry which is preliminary data.</text>
</comment>
<dbReference type="Pfam" id="PF17853">
    <property type="entry name" value="GGDEF_2"/>
    <property type="match status" value="1"/>
</dbReference>
<accession>A0ABT1NFZ0</accession>
<dbReference type="Pfam" id="PF07905">
    <property type="entry name" value="PucR"/>
    <property type="match status" value="1"/>
</dbReference>
<dbReference type="EMBL" id="JAJEKE010000003">
    <property type="protein sequence ID" value="MCQ1529068.1"/>
    <property type="molecule type" value="Genomic_DNA"/>
</dbReference>
<dbReference type="Gene3D" id="3.30.450.40">
    <property type="match status" value="1"/>
</dbReference>
<dbReference type="InterPro" id="IPR012914">
    <property type="entry name" value="PucR_dom"/>
</dbReference>
<dbReference type="InterPro" id="IPR029016">
    <property type="entry name" value="GAF-like_dom_sf"/>
</dbReference>
<keyword evidence="6" id="KW-1185">Reference proteome</keyword>
<gene>
    <name evidence="5" type="ORF">LJD61_05840</name>
</gene>
<comment type="similarity">
    <text evidence="1">Belongs to the CdaR family.</text>
</comment>
<evidence type="ECO:0000313" key="5">
    <source>
        <dbReference type="EMBL" id="MCQ1529068.1"/>
    </source>
</evidence>
<dbReference type="InterPro" id="IPR025736">
    <property type="entry name" value="PucR_C-HTH_dom"/>
</dbReference>
<evidence type="ECO:0000259" key="3">
    <source>
        <dbReference type="Pfam" id="PF13556"/>
    </source>
</evidence>
<dbReference type="InterPro" id="IPR041522">
    <property type="entry name" value="CdaR_GGDEF"/>
</dbReference>
<dbReference type="Gene3D" id="1.10.10.2840">
    <property type="entry name" value="PucR C-terminal helix-turn-helix domain"/>
    <property type="match status" value="1"/>
</dbReference>
<evidence type="ECO:0000313" key="6">
    <source>
        <dbReference type="Proteomes" id="UP001651880"/>
    </source>
</evidence>
<protein>
    <submittedName>
        <fullName evidence="5">PucR family transcriptional regulator ligand-binding domain-containing protein</fullName>
    </submittedName>
</protein>
<dbReference type="InterPro" id="IPR051448">
    <property type="entry name" value="CdaR-like_regulators"/>
</dbReference>